<dbReference type="InterPro" id="IPR005151">
    <property type="entry name" value="Tail-specific_protease"/>
</dbReference>
<dbReference type="Pfam" id="PF13860">
    <property type="entry name" value="FlgD_ig"/>
    <property type="match status" value="1"/>
</dbReference>
<accession>A0A956NJC0</accession>
<dbReference type="AlphaFoldDB" id="A0A956NJC0"/>
<feature type="domain" description="Tail specific protease" evidence="2">
    <location>
        <begin position="344"/>
        <end position="523"/>
    </location>
</feature>
<protein>
    <recommendedName>
        <fullName evidence="6">Tail specific protease domain-containing protein</fullName>
    </recommendedName>
</protein>
<evidence type="ECO:0008006" key="6">
    <source>
        <dbReference type="Google" id="ProtNLM"/>
    </source>
</evidence>
<dbReference type="EMBL" id="JAGQHS010000143">
    <property type="protein sequence ID" value="MCA9758114.1"/>
    <property type="molecule type" value="Genomic_DNA"/>
</dbReference>
<dbReference type="InterPro" id="IPR025965">
    <property type="entry name" value="FlgD/Vpr_Ig-like"/>
</dbReference>
<organism evidence="4 5">
    <name type="scientific">Eiseniibacteriota bacterium</name>
    <dbReference type="NCBI Taxonomy" id="2212470"/>
    <lineage>
        <taxon>Bacteria</taxon>
        <taxon>Candidatus Eiseniibacteriota</taxon>
    </lineage>
</organism>
<gene>
    <name evidence="4" type="ORF">KDA27_20135</name>
</gene>
<feature type="region of interest" description="Disordered" evidence="1">
    <location>
        <begin position="59"/>
        <end position="80"/>
    </location>
</feature>
<reference evidence="4" key="2">
    <citation type="journal article" date="2021" name="Microbiome">
        <title>Successional dynamics and alternative stable states in a saline activated sludge microbial community over 9 years.</title>
        <authorList>
            <person name="Wang Y."/>
            <person name="Ye J."/>
            <person name="Ju F."/>
            <person name="Liu L."/>
            <person name="Boyd J.A."/>
            <person name="Deng Y."/>
            <person name="Parks D.H."/>
            <person name="Jiang X."/>
            <person name="Yin X."/>
            <person name="Woodcroft B.J."/>
            <person name="Tyson G.W."/>
            <person name="Hugenholtz P."/>
            <person name="Polz M.F."/>
            <person name="Zhang T."/>
        </authorList>
    </citation>
    <scope>NUCLEOTIDE SEQUENCE</scope>
    <source>
        <strain evidence="4">HKST-UBA02</strain>
    </source>
</reference>
<feature type="non-terminal residue" evidence="4">
    <location>
        <position position="644"/>
    </location>
</feature>
<comment type="caution">
    <text evidence="4">The sequence shown here is derived from an EMBL/GenBank/DDBJ whole genome shotgun (WGS) entry which is preliminary data.</text>
</comment>
<dbReference type="GO" id="GO:0006508">
    <property type="term" value="P:proteolysis"/>
    <property type="evidence" value="ECO:0007669"/>
    <property type="project" value="InterPro"/>
</dbReference>
<sequence length="644" mass="69382">MLFRSPKRVPNQETPALCSLGDLELIAARPAPRSWARHLGVLCAAILVTTLHGASAVASGSARRGESATDQGGTVVNRGEGVDHRGVDWSTLVDSTWGPGLPTPDKLAIFDNAVSTIRTQFAAYQGLSLDFDSLTTAFRSEVESGVSRGRFAAIMNRISGAMQEGHTFIGDLVVNTETAPTPGIPLLFLDGWSDVSHFGAGLTPLEDESLLVFKTVPDHPLGLVPGDKVLGYDGVRWPALFEELWDAELPIYFSFPVGTSPESRRHSQLMSAGLNWHLFETIDVVKHSTGDTLHLSTSPLSTLEGELWGDERLAVPGIPPPDYARPVFEPIGRPITWGIIEGTDIAYLEASAWSGSAGTQFLAAVDSLLHHVPNSGLVLDFRLNYGGGNLSSYPGLELLFNETVQTVGWDIRCGDPEDWFEMCPNPSRTITAYTIDGDPETFYDKPIAMLLGPGCFSAGDQNAYRISLHPSTRAFGKPSAGGHTAGSLVPLGDPDWFMIVTSTTAYPVGEPGSYMHRVGVPVDEAVWLEPDDVAIGRDTVLDRAIDWIQATTGVDDGLVDQGDIGPSSGSIRALTPRPNPFSSTTVIPYEVVEASYVALTIFDASGRRVRSAIGETREPGSYEFEWDGRGNGGQKLTSGVYYYR</sequence>
<proteinExistence type="predicted"/>
<dbReference type="Proteomes" id="UP000739538">
    <property type="component" value="Unassembled WGS sequence"/>
</dbReference>
<dbReference type="Gene3D" id="2.60.40.4070">
    <property type="match status" value="1"/>
</dbReference>
<dbReference type="InterPro" id="IPR029045">
    <property type="entry name" value="ClpP/crotonase-like_dom_sf"/>
</dbReference>
<evidence type="ECO:0000259" key="3">
    <source>
        <dbReference type="Pfam" id="PF13860"/>
    </source>
</evidence>
<reference evidence="4" key="1">
    <citation type="submission" date="2020-04" db="EMBL/GenBank/DDBJ databases">
        <authorList>
            <person name="Zhang T."/>
        </authorList>
    </citation>
    <scope>NUCLEOTIDE SEQUENCE</scope>
    <source>
        <strain evidence="4">HKST-UBA02</strain>
    </source>
</reference>
<name>A0A956NJC0_UNCEI</name>
<dbReference type="SUPFAM" id="SSF52096">
    <property type="entry name" value="ClpP/crotonase"/>
    <property type="match status" value="1"/>
</dbReference>
<evidence type="ECO:0000313" key="5">
    <source>
        <dbReference type="Proteomes" id="UP000739538"/>
    </source>
</evidence>
<evidence type="ECO:0000256" key="1">
    <source>
        <dbReference type="SAM" id="MobiDB-lite"/>
    </source>
</evidence>
<feature type="domain" description="FlgD/Vpr Ig-like" evidence="3">
    <location>
        <begin position="594"/>
        <end position="643"/>
    </location>
</feature>
<dbReference type="Pfam" id="PF03572">
    <property type="entry name" value="Peptidase_S41"/>
    <property type="match status" value="1"/>
</dbReference>
<evidence type="ECO:0000313" key="4">
    <source>
        <dbReference type="EMBL" id="MCA9758114.1"/>
    </source>
</evidence>
<dbReference type="GO" id="GO:0008236">
    <property type="term" value="F:serine-type peptidase activity"/>
    <property type="evidence" value="ECO:0007669"/>
    <property type="project" value="InterPro"/>
</dbReference>
<evidence type="ECO:0000259" key="2">
    <source>
        <dbReference type="Pfam" id="PF03572"/>
    </source>
</evidence>
<dbReference type="Gene3D" id="3.90.226.10">
    <property type="entry name" value="2-enoyl-CoA Hydratase, Chain A, domain 1"/>
    <property type="match status" value="1"/>
</dbReference>